<organism evidence="5 6">
    <name type="scientific">Caballeronia sordidicola</name>
    <name type="common">Burkholderia sordidicola</name>
    <dbReference type="NCBI Taxonomy" id="196367"/>
    <lineage>
        <taxon>Bacteria</taxon>
        <taxon>Pseudomonadati</taxon>
        <taxon>Pseudomonadota</taxon>
        <taxon>Betaproteobacteria</taxon>
        <taxon>Burkholderiales</taxon>
        <taxon>Burkholderiaceae</taxon>
        <taxon>Caballeronia</taxon>
    </lineage>
</organism>
<evidence type="ECO:0000313" key="6">
    <source>
        <dbReference type="Proteomes" id="UP000195221"/>
    </source>
</evidence>
<dbReference type="EMBL" id="NBTZ01000182">
    <property type="protein sequence ID" value="OTP65275.1"/>
    <property type="molecule type" value="Genomic_DNA"/>
</dbReference>
<feature type="domain" description="HTH asnC-type" evidence="4">
    <location>
        <begin position="5"/>
        <end position="66"/>
    </location>
</feature>
<evidence type="ECO:0000256" key="1">
    <source>
        <dbReference type="ARBA" id="ARBA00023015"/>
    </source>
</evidence>
<dbReference type="GO" id="GO:0043565">
    <property type="term" value="F:sequence-specific DNA binding"/>
    <property type="evidence" value="ECO:0007669"/>
    <property type="project" value="InterPro"/>
</dbReference>
<dbReference type="SUPFAM" id="SSF54909">
    <property type="entry name" value="Dimeric alpha+beta barrel"/>
    <property type="match status" value="1"/>
</dbReference>
<reference evidence="5 6" key="1">
    <citation type="submission" date="2017-03" db="EMBL/GenBank/DDBJ databases">
        <title>Genome analysis of strain PAMC 26577.</title>
        <authorList>
            <person name="Oh H.-M."/>
            <person name="Yang J.-A."/>
        </authorList>
    </citation>
    <scope>NUCLEOTIDE SEQUENCE [LARGE SCALE GENOMIC DNA]</scope>
    <source>
        <strain evidence="5 6">PAMC 26577</strain>
    </source>
</reference>
<dbReference type="SUPFAM" id="SSF46785">
    <property type="entry name" value="Winged helix' DNA-binding domain"/>
    <property type="match status" value="1"/>
</dbReference>
<dbReference type="InterPro" id="IPR036390">
    <property type="entry name" value="WH_DNA-bd_sf"/>
</dbReference>
<evidence type="ECO:0000259" key="4">
    <source>
        <dbReference type="PROSITE" id="PS50956"/>
    </source>
</evidence>
<name>A0A242M2W2_CABSO</name>
<sequence length="158" mass="18109">MNSRLDDFDCHILDMVQRNNLTTHRELADHINLSVPAVARRLQKLRSDCVIAKDISVLNPERVGNPLTLIVSVSIENEAVEQLNAITQRFLDCHQVQQCYYVTGDTDFLLMLSVYDMEECQRLTRSLFLDSGNVKRFRTAVSMRRVKVSMAVTLPRTP</sequence>
<dbReference type="RefSeq" id="WP_075358664.1">
    <property type="nucleotide sequence ID" value="NZ_MSRG01000039.1"/>
</dbReference>
<keyword evidence="1" id="KW-0805">Transcription regulation</keyword>
<dbReference type="InterPro" id="IPR011008">
    <property type="entry name" value="Dimeric_a/b-barrel"/>
</dbReference>
<evidence type="ECO:0000256" key="2">
    <source>
        <dbReference type="ARBA" id="ARBA00023125"/>
    </source>
</evidence>
<keyword evidence="2" id="KW-0238">DNA-binding</keyword>
<dbReference type="PANTHER" id="PTHR30154">
    <property type="entry name" value="LEUCINE-RESPONSIVE REGULATORY PROTEIN"/>
    <property type="match status" value="1"/>
</dbReference>
<dbReference type="GO" id="GO:0043200">
    <property type="term" value="P:response to amino acid"/>
    <property type="evidence" value="ECO:0007669"/>
    <property type="project" value="TreeGrafter"/>
</dbReference>
<proteinExistence type="predicted"/>
<dbReference type="AlphaFoldDB" id="A0A242M2W2"/>
<protein>
    <submittedName>
        <fullName evidence="5">Transcriptional regulator, AsnC family</fullName>
    </submittedName>
</protein>
<gene>
    <name evidence="5" type="ORF">PAMC26577_40615</name>
</gene>
<dbReference type="Proteomes" id="UP000195221">
    <property type="component" value="Unassembled WGS sequence"/>
</dbReference>
<comment type="caution">
    <text evidence="5">The sequence shown here is derived from an EMBL/GenBank/DDBJ whole genome shotgun (WGS) entry which is preliminary data.</text>
</comment>
<accession>A0A242M2W2</accession>
<dbReference type="InterPro" id="IPR000485">
    <property type="entry name" value="AsnC-type_HTH_dom"/>
</dbReference>
<dbReference type="InterPro" id="IPR019888">
    <property type="entry name" value="Tscrpt_reg_AsnC-like"/>
</dbReference>
<keyword evidence="3" id="KW-0804">Transcription</keyword>
<dbReference type="Pfam" id="PF13404">
    <property type="entry name" value="HTH_AsnC-type"/>
    <property type="match status" value="1"/>
</dbReference>
<dbReference type="InterPro" id="IPR019887">
    <property type="entry name" value="Tscrpt_reg_AsnC/Lrp_C"/>
</dbReference>
<dbReference type="GO" id="GO:0005829">
    <property type="term" value="C:cytosol"/>
    <property type="evidence" value="ECO:0007669"/>
    <property type="project" value="TreeGrafter"/>
</dbReference>
<dbReference type="Gene3D" id="3.30.70.920">
    <property type="match status" value="1"/>
</dbReference>
<dbReference type="PANTHER" id="PTHR30154:SF34">
    <property type="entry name" value="TRANSCRIPTIONAL REGULATOR AZLB"/>
    <property type="match status" value="1"/>
</dbReference>
<dbReference type="InterPro" id="IPR036388">
    <property type="entry name" value="WH-like_DNA-bd_sf"/>
</dbReference>
<evidence type="ECO:0000256" key="3">
    <source>
        <dbReference type="ARBA" id="ARBA00023163"/>
    </source>
</evidence>
<dbReference type="Gene3D" id="1.10.10.10">
    <property type="entry name" value="Winged helix-like DNA-binding domain superfamily/Winged helix DNA-binding domain"/>
    <property type="match status" value="1"/>
</dbReference>
<dbReference type="Pfam" id="PF01037">
    <property type="entry name" value="AsnC_trans_reg"/>
    <property type="match status" value="1"/>
</dbReference>
<evidence type="ECO:0000313" key="5">
    <source>
        <dbReference type="EMBL" id="OTP65275.1"/>
    </source>
</evidence>
<dbReference type="SMART" id="SM00344">
    <property type="entry name" value="HTH_ASNC"/>
    <property type="match status" value="1"/>
</dbReference>
<dbReference type="PROSITE" id="PS50956">
    <property type="entry name" value="HTH_ASNC_2"/>
    <property type="match status" value="1"/>
</dbReference>